<dbReference type="GeneID" id="29830604"/>
<keyword evidence="1" id="KW-1133">Transmembrane helix</keyword>
<dbReference type="HOGENOM" id="CLU_2963706_0_0_1"/>
<dbReference type="InParanoid" id="G4VLY5"/>
<dbReference type="AlphaFoldDB" id="G4VLY5"/>
<keyword evidence="1" id="KW-0812">Transmembrane</keyword>
<protein>
    <submittedName>
        <fullName evidence="3">Smp_202980</fullName>
    </submittedName>
</protein>
<organism evidence="2 3">
    <name type="scientific">Schistosoma mansoni</name>
    <name type="common">Blood fluke</name>
    <dbReference type="NCBI Taxonomy" id="6183"/>
    <lineage>
        <taxon>Eukaryota</taxon>
        <taxon>Metazoa</taxon>
        <taxon>Spiralia</taxon>
        <taxon>Lophotrochozoa</taxon>
        <taxon>Platyhelminthes</taxon>
        <taxon>Trematoda</taxon>
        <taxon>Digenea</taxon>
        <taxon>Strigeidida</taxon>
        <taxon>Schistosomatoidea</taxon>
        <taxon>Schistosomatidae</taxon>
        <taxon>Schistosoma</taxon>
    </lineage>
</organism>
<evidence type="ECO:0000313" key="2">
    <source>
        <dbReference type="Proteomes" id="UP000008854"/>
    </source>
</evidence>
<sequence>MVDLDKGPVKKEISNAVFIIPALLVVSLLIFFIYKIKCRLSEPRSSKLKKSKPTPAKAK</sequence>
<proteinExistence type="predicted"/>
<keyword evidence="2" id="KW-1185">Reference proteome</keyword>
<keyword evidence="1" id="KW-0472">Membrane</keyword>
<dbReference type="Proteomes" id="UP000008854">
    <property type="component" value="Unassembled WGS sequence"/>
</dbReference>
<evidence type="ECO:0000313" key="3">
    <source>
        <dbReference type="WBParaSite" id="Smp_202980.1"/>
    </source>
</evidence>
<accession>G4VLY5</accession>
<feature type="transmembrane region" description="Helical" evidence="1">
    <location>
        <begin position="13"/>
        <end position="34"/>
    </location>
</feature>
<dbReference type="CTD" id="29830604"/>
<name>G4VLY5_SCHMA</name>
<evidence type="ECO:0000256" key="1">
    <source>
        <dbReference type="SAM" id="Phobius"/>
    </source>
</evidence>
<dbReference type="KEGG" id="smm:Smp_202980"/>
<dbReference type="OrthoDB" id="6284896at2759"/>
<dbReference type="RefSeq" id="XP_018653089.1">
    <property type="nucleotide sequence ID" value="XM_018798115.1"/>
</dbReference>
<reference evidence="3" key="2">
    <citation type="submission" date="2018-12" db="UniProtKB">
        <authorList>
            <consortium name="WormBaseParasite"/>
        </authorList>
    </citation>
    <scope>IDENTIFICATION</scope>
    <source>
        <strain evidence="3">Puerto Rican</strain>
    </source>
</reference>
<dbReference type="WBParaSite" id="Smp_202980.1">
    <property type="protein sequence ID" value="Smp_202980.1"/>
    <property type="gene ID" value="Smp_202980"/>
</dbReference>
<reference evidence="2" key="1">
    <citation type="journal article" date="2012" name="PLoS Negl. Trop. Dis.">
        <title>A systematically improved high quality genome and transcriptome of the human blood fluke Schistosoma mansoni.</title>
        <authorList>
            <person name="Protasio A.V."/>
            <person name="Tsai I.J."/>
            <person name="Babbage A."/>
            <person name="Nichol S."/>
            <person name="Hunt M."/>
            <person name="Aslett M.A."/>
            <person name="De Silva N."/>
            <person name="Velarde G.S."/>
            <person name="Anderson T.J."/>
            <person name="Clark R.C."/>
            <person name="Davidson C."/>
            <person name="Dillon G.P."/>
            <person name="Holroyd N.E."/>
            <person name="LoVerde P.T."/>
            <person name="Lloyd C."/>
            <person name="McQuillan J."/>
            <person name="Oliveira G."/>
            <person name="Otto T.D."/>
            <person name="Parker-Manuel S.J."/>
            <person name="Quail M.A."/>
            <person name="Wilson R.A."/>
            <person name="Zerlotini A."/>
            <person name="Dunne D.W."/>
            <person name="Berriman M."/>
        </authorList>
    </citation>
    <scope>NUCLEOTIDE SEQUENCE [LARGE SCALE GENOMIC DNA]</scope>
    <source>
        <strain evidence="2">Puerto Rican</strain>
    </source>
</reference>